<reference evidence="3" key="2">
    <citation type="submission" date="2025-09" db="UniProtKB">
        <authorList>
            <consortium name="Ensembl"/>
        </authorList>
    </citation>
    <scope>IDENTIFICATION</scope>
</reference>
<dbReference type="Ensembl" id="ENSAPOT00000008128.1">
    <property type="protein sequence ID" value="ENSAPOP00000024698.1"/>
    <property type="gene ID" value="ENSAPOG00000007280.1"/>
</dbReference>
<sequence length="318" mass="34952">MNVRADMSWKSSGVHKSDILAVCQCSALGLVATASYDGEVVVWRLETQGPVLHLQRETQARVALPVDSLLFLQHRAGSQKLRSRGVLVSSQAGCLCFWSITGQKHTYGQFCAPEQPNECVLSLSSDQPKNSILVSGDTTGLLQIWDISSYALDIQPKSACERPPLLRCWKAHTKALVCVEVLEVADRLFVLTASVDGSAGLWTKDGGCVGIFGQGVMWNITDPATYHRENNQKEDDEERNESDKLGPGEVKSEVPDPSNKGQTLQEDCCPEASSSGPADNDREQPQQPMYLCEDFCQAVAVSQERRRLFDGIKNNNHD</sequence>
<evidence type="ECO:0000256" key="2">
    <source>
        <dbReference type="SAM" id="MobiDB-lite"/>
    </source>
</evidence>
<dbReference type="SUPFAM" id="SSF50978">
    <property type="entry name" value="WD40 repeat-like"/>
    <property type="match status" value="1"/>
</dbReference>
<dbReference type="GeneTree" id="ENSGT00940000166249"/>
<dbReference type="STRING" id="80966.ENSAPOP00000024698"/>
<evidence type="ECO:0000256" key="1">
    <source>
        <dbReference type="ARBA" id="ARBA00022737"/>
    </source>
</evidence>
<feature type="region of interest" description="Disordered" evidence="2">
    <location>
        <begin position="229"/>
        <end position="286"/>
    </location>
</feature>
<dbReference type="InterPro" id="IPR015943">
    <property type="entry name" value="WD40/YVTN_repeat-like_dom_sf"/>
</dbReference>
<dbReference type="SMART" id="SM00320">
    <property type="entry name" value="WD40"/>
    <property type="match status" value="3"/>
</dbReference>
<accession>A0A3Q1G4A1</accession>
<dbReference type="InterPro" id="IPR051242">
    <property type="entry name" value="WD-EF-hand_domain"/>
</dbReference>
<feature type="compositionally biased region" description="Basic and acidic residues" evidence="2">
    <location>
        <begin position="241"/>
        <end position="254"/>
    </location>
</feature>
<reference evidence="3" key="1">
    <citation type="submission" date="2025-08" db="UniProtKB">
        <authorList>
            <consortium name="Ensembl"/>
        </authorList>
    </citation>
    <scope>IDENTIFICATION</scope>
</reference>
<keyword evidence="1" id="KW-0677">Repeat</keyword>
<name>A0A3Q1G4A1_9TELE</name>
<dbReference type="InParanoid" id="A0A3Q1G4A1"/>
<keyword evidence="4" id="KW-1185">Reference proteome</keyword>
<proteinExistence type="predicted"/>
<evidence type="ECO:0000313" key="3">
    <source>
        <dbReference type="Ensembl" id="ENSAPOP00000024698.1"/>
    </source>
</evidence>
<dbReference type="AlphaFoldDB" id="A0A3Q1G4A1"/>
<dbReference type="Proteomes" id="UP000257200">
    <property type="component" value="Unplaced"/>
</dbReference>
<dbReference type="InterPro" id="IPR036322">
    <property type="entry name" value="WD40_repeat_dom_sf"/>
</dbReference>
<evidence type="ECO:0000313" key="4">
    <source>
        <dbReference type="Proteomes" id="UP000257200"/>
    </source>
</evidence>
<dbReference type="PANTHER" id="PTHR44324:SF3">
    <property type="entry name" value="WD REPEAT-CONTAINING PROTEIN 49-LIKE"/>
    <property type="match status" value="1"/>
</dbReference>
<dbReference type="PANTHER" id="PTHR44324">
    <property type="entry name" value="WD40 REPEAT DOMAIN 95"/>
    <property type="match status" value="1"/>
</dbReference>
<dbReference type="InterPro" id="IPR001680">
    <property type="entry name" value="WD40_rpt"/>
</dbReference>
<dbReference type="Gene3D" id="2.130.10.10">
    <property type="entry name" value="YVTN repeat-like/Quinoprotein amine dehydrogenase"/>
    <property type="match status" value="1"/>
</dbReference>
<protein>
    <submittedName>
        <fullName evidence="3">Uncharacterized protein</fullName>
    </submittedName>
</protein>
<organism evidence="3 4">
    <name type="scientific">Acanthochromis polyacanthus</name>
    <name type="common">spiny chromis</name>
    <dbReference type="NCBI Taxonomy" id="80966"/>
    <lineage>
        <taxon>Eukaryota</taxon>
        <taxon>Metazoa</taxon>
        <taxon>Chordata</taxon>
        <taxon>Craniata</taxon>
        <taxon>Vertebrata</taxon>
        <taxon>Euteleostomi</taxon>
        <taxon>Actinopterygii</taxon>
        <taxon>Neopterygii</taxon>
        <taxon>Teleostei</taxon>
        <taxon>Neoteleostei</taxon>
        <taxon>Acanthomorphata</taxon>
        <taxon>Ovalentaria</taxon>
        <taxon>Pomacentridae</taxon>
        <taxon>Acanthochromis</taxon>
    </lineage>
</organism>